<accession>A0A1Y1T3V8</accession>
<sequence>MNLYSTCTHCKTDIAIKQKAPTRGDFQMKYGNSLELKCEHCGENQNVHINKIRAKESKLILLSGFILSLIVTAFLWNFYGAISTVTIVIPVLVWYQQIKNTRSFNHYMIRRT</sequence>
<dbReference type="RefSeq" id="WP_084841825.1">
    <property type="nucleotide sequence ID" value="NZ_ARYN01000009.1"/>
</dbReference>
<keyword evidence="1" id="KW-1133">Transmembrane helix</keyword>
<dbReference type="EMBL" id="ARYN01000009">
    <property type="protein sequence ID" value="ORL45432.1"/>
    <property type="molecule type" value="Genomic_DNA"/>
</dbReference>
<evidence type="ECO:0000313" key="3">
    <source>
        <dbReference type="Proteomes" id="UP000192746"/>
    </source>
</evidence>
<name>A0A1Y1T3V8_9FLAO</name>
<dbReference type="AlphaFoldDB" id="A0A1Y1T3V8"/>
<gene>
    <name evidence="2" type="ORF">IIF7_11438</name>
</gene>
<keyword evidence="1" id="KW-0472">Membrane</keyword>
<dbReference type="OrthoDB" id="1179607at2"/>
<proteinExistence type="predicted"/>
<feature type="transmembrane region" description="Helical" evidence="1">
    <location>
        <begin position="82"/>
        <end position="98"/>
    </location>
</feature>
<dbReference type="Proteomes" id="UP000192746">
    <property type="component" value="Unassembled WGS sequence"/>
</dbReference>
<comment type="caution">
    <text evidence="2">The sequence shown here is derived from an EMBL/GenBank/DDBJ whole genome shotgun (WGS) entry which is preliminary data.</text>
</comment>
<evidence type="ECO:0000256" key="1">
    <source>
        <dbReference type="SAM" id="Phobius"/>
    </source>
</evidence>
<feature type="transmembrane region" description="Helical" evidence="1">
    <location>
        <begin position="59"/>
        <end position="76"/>
    </location>
</feature>
<keyword evidence="3" id="KW-1185">Reference proteome</keyword>
<protein>
    <recommendedName>
        <fullName evidence="4">Cxxc_20_cxxc protein</fullName>
    </recommendedName>
</protein>
<organism evidence="2 3">
    <name type="scientific">Zunongwangia atlantica 22II14-10F7</name>
    <dbReference type="NCBI Taxonomy" id="1185767"/>
    <lineage>
        <taxon>Bacteria</taxon>
        <taxon>Pseudomonadati</taxon>
        <taxon>Bacteroidota</taxon>
        <taxon>Flavobacteriia</taxon>
        <taxon>Flavobacteriales</taxon>
        <taxon>Flavobacteriaceae</taxon>
        <taxon>Zunongwangia</taxon>
    </lineage>
</organism>
<dbReference type="STRING" id="1185767.IIF7_11438"/>
<evidence type="ECO:0008006" key="4">
    <source>
        <dbReference type="Google" id="ProtNLM"/>
    </source>
</evidence>
<reference evidence="2 3" key="1">
    <citation type="submission" date="2013-04" db="EMBL/GenBank/DDBJ databases">
        <title>Zunongwangia sp. 22II14-10F7 Genome Sequencing.</title>
        <authorList>
            <person name="Lai Q."/>
            <person name="Shao Z."/>
        </authorList>
    </citation>
    <scope>NUCLEOTIDE SEQUENCE [LARGE SCALE GENOMIC DNA]</scope>
    <source>
        <strain evidence="2 3">22II14-10F7</strain>
    </source>
</reference>
<keyword evidence="1" id="KW-0812">Transmembrane</keyword>
<evidence type="ECO:0000313" key="2">
    <source>
        <dbReference type="EMBL" id="ORL45432.1"/>
    </source>
</evidence>